<evidence type="ECO:0000256" key="5">
    <source>
        <dbReference type="ARBA" id="ARBA00023244"/>
    </source>
</evidence>
<dbReference type="AlphaFoldDB" id="A0A2A2H566"/>
<dbReference type="RefSeq" id="WP_069582736.1">
    <property type="nucleotide sequence ID" value="NZ_LMVM01000023.1"/>
</dbReference>
<dbReference type="SUPFAM" id="SSF51735">
    <property type="entry name" value="NAD(P)-binding Rossmann-fold domains"/>
    <property type="match status" value="1"/>
</dbReference>
<dbReference type="PANTHER" id="PTHR35330">
    <property type="entry name" value="SIROHEME BIOSYNTHESIS PROTEIN MET8"/>
    <property type="match status" value="1"/>
</dbReference>
<dbReference type="Gene3D" id="3.40.50.720">
    <property type="entry name" value="NAD(P)-binding Rossmann-like Domain"/>
    <property type="match status" value="1"/>
</dbReference>
<dbReference type="NCBIfam" id="TIGR01470">
    <property type="entry name" value="cysG_Nterm"/>
    <property type="match status" value="1"/>
</dbReference>
<keyword evidence="8" id="KW-1185">Reference proteome</keyword>
<reference evidence="7 8" key="1">
    <citation type="journal article" date="2017" name="BMC Genomics">
        <title>Genomic analysis of methanogenic archaea reveals a shift towards energy conservation.</title>
        <authorList>
            <person name="Gilmore S.P."/>
            <person name="Henske J.K."/>
            <person name="Sexton J.A."/>
            <person name="Solomon K.V."/>
            <person name="Seppala S."/>
            <person name="Yoo J.I."/>
            <person name="Huyett L.M."/>
            <person name="Pressman A."/>
            <person name="Cogan J.Z."/>
            <person name="Kivenson V."/>
            <person name="Peng X."/>
            <person name="Tan Y."/>
            <person name="Valentine D.L."/>
            <person name="O'Malley M.A."/>
        </authorList>
    </citation>
    <scope>NUCLEOTIDE SEQUENCE [LARGE SCALE GENOMIC DNA]</scope>
    <source>
        <strain evidence="7 8">M.o.H.</strain>
    </source>
</reference>
<evidence type="ECO:0000256" key="2">
    <source>
        <dbReference type="ARBA" id="ARBA00012400"/>
    </source>
</evidence>
<keyword evidence="4" id="KW-0520">NAD</keyword>
<dbReference type="InterPro" id="IPR036291">
    <property type="entry name" value="NAD(P)-bd_dom_sf"/>
</dbReference>
<comment type="caution">
    <text evidence="7">The sequence shown here is derived from an EMBL/GenBank/DDBJ whole genome shotgun (WGS) entry which is preliminary data.</text>
</comment>
<dbReference type="GO" id="GO:0043115">
    <property type="term" value="F:precorrin-2 dehydrogenase activity"/>
    <property type="evidence" value="ECO:0007669"/>
    <property type="project" value="UniProtKB-EC"/>
</dbReference>
<dbReference type="GO" id="GO:0019354">
    <property type="term" value="P:siroheme biosynthetic process"/>
    <property type="evidence" value="ECO:0007669"/>
    <property type="project" value="UniProtKB-UniPathway"/>
</dbReference>
<proteinExistence type="predicted"/>
<dbReference type="Proteomes" id="UP000217784">
    <property type="component" value="Unassembled WGS sequence"/>
</dbReference>
<protein>
    <recommendedName>
        <fullName evidence="2">precorrin-2 dehydrogenase</fullName>
        <ecNumber evidence="2">1.3.1.76</ecNumber>
    </recommendedName>
</protein>
<dbReference type="SUPFAM" id="SSF75615">
    <property type="entry name" value="Siroheme synthase middle domains-like"/>
    <property type="match status" value="1"/>
</dbReference>
<accession>A0A2A2H566</accession>
<name>A0A2A2H566_METBR</name>
<evidence type="ECO:0000256" key="3">
    <source>
        <dbReference type="ARBA" id="ARBA00023002"/>
    </source>
</evidence>
<organism evidence="7 8">
    <name type="scientific">Methanobacterium bryantii</name>
    <dbReference type="NCBI Taxonomy" id="2161"/>
    <lineage>
        <taxon>Archaea</taxon>
        <taxon>Methanobacteriati</taxon>
        <taxon>Methanobacteriota</taxon>
        <taxon>Methanomada group</taxon>
        <taxon>Methanobacteria</taxon>
        <taxon>Methanobacteriales</taxon>
        <taxon>Methanobacteriaceae</taxon>
        <taxon>Methanobacterium</taxon>
    </lineage>
</organism>
<dbReference type="GO" id="GO:0004325">
    <property type="term" value="F:ferrochelatase activity"/>
    <property type="evidence" value="ECO:0007669"/>
    <property type="project" value="InterPro"/>
</dbReference>
<keyword evidence="3" id="KW-0560">Oxidoreductase</keyword>
<dbReference type="EC" id="1.3.1.76" evidence="2"/>
<dbReference type="Gene3D" id="3.30.160.110">
    <property type="entry name" value="Siroheme synthase, domain 2"/>
    <property type="match status" value="1"/>
</dbReference>
<comment type="catalytic activity">
    <reaction evidence="6">
        <text>precorrin-2 + NAD(+) = sirohydrochlorin + NADH + 2 H(+)</text>
        <dbReference type="Rhea" id="RHEA:15613"/>
        <dbReference type="ChEBI" id="CHEBI:15378"/>
        <dbReference type="ChEBI" id="CHEBI:57540"/>
        <dbReference type="ChEBI" id="CHEBI:57945"/>
        <dbReference type="ChEBI" id="CHEBI:58351"/>
        <dbReference type="ChEBI" id="CHEBI:58827"/>
        <dbReference type="EC" id="1.3.1.76"/>
    </reaction>
</comment>
<gene>
    <name evidence="7" type="ORF">ASJ80_06300</name>
</gene>
<dbReference type="Pfam" id="PF13241">
    <property type="entry name" value="NAD_binding_7"/>
    <property type="match status" value="1"/>
</dbReference>
<dbReference type="InterPro" id="IPR006367">
    <property type="entry name" value="Sirohaem_synthase_N"/>
</dbReference>
<evidence type="ECO:0000256" key="1">
    <source>
        <dbReference type="ARBA" id="ARBA00005010"/>
    </source>
</evidence>
<evidence type="ECO:0000313" key="7">
    <source>
        <dbReference type="EMBL" id="PAV04446.1"/>
    </source>
</evidence>
<dbReference type="EMBL" id="LMVM01000023">
    <property type="protein sequence ID" value="PAV04446.1"/>
    <property type="molecule type" value="Genomic_DNA"/>
</dbReference>
<dbReference type="InterPro" id="IPR028161">
    <property type="entry name" value="Met8-like"/>
</dbReference>
<evidence type="ECO:0000313" key="8">
    <source>
        <dbReference type="Proteomes" id="UP000217784"/>
    </source>
</evidence>
<keyword evidence="5" id="KW-0627">Porphyrin biosynthesis</keyword>
<dbReference type="UniPathway" id="UPA00262">
    <property type="reaction ID" value="UER00222"/>
</dbReference>
<sequence length="204" mass="23372">MGWTPLFLQMENKNVLIIGAGEVGTRRTRRFIEAGANVTVINEEVPNDLVDLGAAFKPLDEVEKWVEWSDLVVIATGDHKLNGRVAELAKGKLLNRADYPDEGNLIVPSTFSIGDVQFSIFTGGKSPLMAKELRKRIQKVILEEDILQLELQNFTRNILKENMNDQKKRRDYLYKILNDKNIQEYLRQGNLEDAKKYIKQQLVN</sequence>
<evidence type="ECO:0000256" key="4">
    <source>
        <dbReference type="ARBA" id="ARBA00023027"/>
    </source>
</evidence>
<evidence type="ECO:0000256" key="6">
    <source>
        <dbReference type="ARBA" id="ARBA00047561"/>
    </source>
</evidence>
<dbReference type="PANTHER" id="PTHR35330:SF1">
    <property type="entry name" value="SIROHEME BIOSYNTHESIS PROTEIN MET8"/>
    <property type="match status" value="1"/>
</dbReference>
<dbReference type="OrthoDB" id="10510at2157"/>
<comment type="pathway">
    <text evidence="1">Porphyrin-containing compound metabolism; siroheme biosynthesis; sirohydrochlorin from precorrin-2: step 1/1.</text>
</comment>